<keyword evidence="1" id="KW-0808">Transferase</keyword>
<dbReference type="GO" id="GO:0016301">
    <property type="term" value="F:kinase activity"/>
    <property type="evidence" value="ECO:0007669"/>
    <property type="project" value="UniProtKB-KW"/>
</dbReference>
<reference evidence="1 2" key="1">
    <citation type="submission" date="2018-06" db="EMBL/GenBank/DDBJ databases">
        <authorList>
            <consortium name="Pathogen Informatics"/>
            <person name="Doyle S."/>
        </authorList>
    </citation>
    <scope>NUCLEOTIDE SEQUENCE [LARGE SCALE GENOMIC DNA]</scope>
    <source>
        <strain evidence="1 2">NCTC4824</strain>
    </source>
</reference>
<protein>
    <submittedName>
        <fullName evidence="1">Kinase</fullName>
    </submittedName>
</protein>
<dbReference type="AlphaFoldDB" id="A0A2X4VYU5"/>
<dbReference type="RefSeq" id="WP_066142530.1">
    <property type="nucleotide sequence ID" value="NZ_CBCSGM010000002.1"/>
</dbReference>
<dbReference type="Pfam" id="PF13238">
    <property type="entry name" value="AAA_18"/>
    <property type="match status" value="1"/>
</dbReference>
<sequence>MKIHIIGGSGTGKSTLAKYISEKENIKWIDTDNYLWKDDSFTVNNPIEIREKLYQSDMASCSSYVASGSIFSWCPKGFSDRDLLVFLSLDEEIRMNRLRNRETERNGFNEMWGDENGRYTNDFLEWCKTYLTEKNASMAGTYAEQTYQITLSKSPVLKLDSSRPTEELYAEILSWFVQ</sequence>
<organism evidence="1 2">
    <name type="scientific">Lederbergia lenta</name>
    <name type="common">Bacillus lentus</name>
    <dbReference type="NCBI Taxonomy" id="1467"/>
    <lineage>
        <taxon>Bacteria</taxon>
        <taxon>Bacillati</taxon>
        <taxon>Bacillota</taxon>
        <taxon>Bacilli</taxon>
        <taxon>Bacillales</taxon>
        <taxon>Bacillaceae</taxon>
        <taxon>Lederbergia</taxon>
    </lineage>
</organism>
<evidence type="ECO:0000313" key="2">
    <source>
        <dbReference type="Proteomes" id="UP000249134"/>
    </source>
</evidence>
<dbReference type="Proteomes" id="UP000249134">
    <property type="component" value="Chromosome 1"/>
</dbReference>
<evidence type="ECO:0000313" key="1">
    <source>
        <dbReference type="EMBL" id="SQI53058.1"/>
    </source>
</evidence>
<dbReference type="InterPro" id="IPR052922">
    <property type="entry name" value="Cytidylate_Kinase-2"/>
</dbReference>
<dbReference type="SUPFAM" id="SSF52540">
    <property type="entry name" value="P-loop containing nucleoside triphosphate hydrolases"/>
    <property type="match status" value="1"/>
</dbReference>
<dbReference type="PANTHER" id="PTHR37816:SF2">
    <property type="entry name" value="DNA TOPOLOGY MODULATION PROTEIN FLAR-RELATED PROTEIN"/>
    <property type="match status" value="1"/>
</dbReference>
<dbReference type="EMBL" id="LS483476">
    <property type="protein sequence ID" value="SQI53058.1"/>
    <property type="molecule type" value="Genomic_DNA"/>
</dbReference>
<dbReference type="InterPro" id="IPR027417">
    <property type="entry name" value="P-loop_NTPase"/>
</dbReference>
<dbReference type="STRING" id="1348624.GCA_001591545_02572"/>
<dbReference type="PANTHER" id="PTHR37816">
    <property type="entry name" value="YALI0E33011P"/>
    <property type="match status" value="1"/>
</dbReference>
<keyword evidence="1" id="KW-0418">Kinase</keyword>
<proteinExistence type="predicted"/>
<gene>
    <name evidence="1" type="primary">yqaC</name>
    <name evidence="1" type="ORF">NCTC4824_00640</name>
</gene>
<dbReference type="Gene3D" id="3.40.50.300">
    <property type="entry name" value="P-loop containing nucleotide triphosphate hydrolases"/>
    <property type="match status" value="1"/>
</dbReference>
<dbReference type="KEGG" id="blen:NCTC4824_00640"/>
<keyword evidence="2" id="KW-1185">Reference proteome</keyword>
<name>A0A2X4VYU5_LEDLE</name>
<accession>A0A2X4VYU5</accession>